<keyword evidence="3" id="KW-0963">Cytoplasm</keyword>
<proteinExistence type="predicted"/>
<feature type="modified residue" description="4-aspartylphosphate" evidence="10">
    <location>
        <position position="55"/>
    </location>
</feature>
<evidence type="ECO:0000313" key="13">
    <source>
        <dbReference type="EMBL" id="EHI58820.1"/>
    </source>
</evidence>
<comment type="subcellular location">
    <subcellularLocation>
        <location evidence="1">Cytoplasm</location>
    </subcellularLocation>
</comment>
<gene>
    <name evidence="13" type="ORF">HMPREF9473_03212</name>
</gene>
<dbReference type="PANTHER" id="PTHR42713">
    <property type="entry name" value="HISTIDINE KINASE-RELATED"/>
    <property type="match status" value="1"/>
</dbReference>
<dbReference type="InterPro" id="IPR051552">
    <property type="entry name" value="HptR"/>
</dbReference>
<dbReference type="PATRIC" id="fig|742737.3.peg.3189"/>
<dbReference type="PRINTS" id="PR00032">
    <property type="entry name" value="HTHARAC"/>
</dbReference>
<dbReference type="InterPro" id="IPR018060">
    <property type="entry name" value="HTH_AraC"/>
</dbReference>
<dbReference type="Gene3D" id="1.10.10.60">
    <property type="entry name" value="Homeodomain-like"/>
    <property type="match status" value="2"/>
</dbReference>
<dbReference type="InterPro" id="IPR011006">
    <property type="entry name" value="CheY-like_superfamily"/>
</dbReference>
<keyword evidence="6" id="KW-0805">Transcription regulation</keyword>
<sequence length="519" mass="59858">MYRILVVDDEQMIADGLKFLIEKGTQDCEVVGVAYDGAEGIAGARKLEPDIILTDIRMYEMDGLEMIRRIKEEGVPARFIILSGYADFSYAKQAIALGVEEYITKPIEEEELYGTLRRVCLSIQQQKMRDGRLSSLEEAVSEYDQGMKQYRLREILQGRTEVRESDGRFDFLNYVFYCSAVYESPGGDGLEKAFEEICKKNLEKEEDYMITPGPEPGRMVVCIGASQMPGMQRIINSLGKLRMDFENRTGERVSLGIGTPHRSVSGIKKSYEEALCALNYKVIRGPGSLVYYGEIRDILKTPPNIAREDVLELERCMNEMDSDGLSRIVESIFRKMSRQESLSPEVLQATAINLVLSGISKMPFMQLQLNEYLGKNILSLDNIAKFQTMEQLKHWIINVLQGMNELMLKQSMPEKRDVIEESKEYIARHFEQDITLNDISERFFINPYYFSQLFKKRTGVTYQKYLTGIRIARAKKLLEETDLKLFEISEMVGYSDVNYFRRVFEKYEGVKPNEYRKQL</sequence>
<protein>
    <recommendedName>
        <fullName evidence="2">Stage 0 sporulation protein A homolog</fullName>
    </recommendedName>
</protein>
<dbReference type="PROSITE" id="PS50110">
    <property type="entry name" value="RESPONSE_REGULATORY"/>
    <property type="match status" value="1"/>
</dbReference>
<evidence type="ECO:0000313" key="14">
    <source>
        <dbReference type="Proteomes" id="UP000005384"/>
    </source>
</evidence>
<dbReference type="SUPFAM" id="SSF46689">
    <property type="entry name" value="Homeodomain-like"/>
    <property type="match status" value="2"/>
</dbReference>
<evidence type="ECO:0000256" key="8">
    <source>
        <dbReference type="ARBA" id="ARBA00023163"/>
    </source>
</evidence>
<feature type="domain" description="Response regulatory" evidence="12">
    <location>
        <begin position="3"/>
        <end position="120"/>
    </location>
</feature>
<feature type="domain" description="HTH araC/xylS-type" evidence="11">
    <location>
        <begin position="420"/>
        <end position="518"/>
    </location>
</feature>
<dbReference type="GO" id="GO:0043565">
    <property type="term" value="F:sequence-specific DNA binding"/>
    <property type="evidence" value="ECO:0007669"/>
    <property type="project" value="InterPro"/>
</dbReference>
<dbReference type="HOGENOM" id="CLU_000445_5_0_9"/>
<dbReference type="PANTHER" id="PTHR42713:SF3">
    <property type="entry name" value="TRANSCRIPTIONAL REGULATORY PROTEIN HPTR"/>
    <property type="match status" value="1"/>
</dbReference>
<dbReference type="InterPro" id="IPR009057">
    <property type="entry name" value="Homeodomain-like_sf"/>
</dbReference>
<dbReference type="GO" id="GO:0000160">
    <property type="term" value="P:phosphorelay signal transduction system"/>
    <property type="evidence" value="ECO:0007669"/>
    <property type="project" value="UniProtKB-KW"/>
</dbReference>
<keyword evidence="7" id="KW-0238">DNA-binding</keyword>
<evidence type="ECO:0000256" key="1">
    <source>
        <dbReference type="ARBA" id="ARBA00004496"/>
    </source>
</evidence>
<dbReference type="Pfam" id="PF17853">
    <property type="entry name" value="GGDEF_2"/>
    <property type="match status" value="1"/>
</dbReference>
<comment type="caution">
    <text evidence="13">The sequence shown here is derived from an EMBL/GenBank/DDBJ whole genome shotgun (WGS) entry which is preliminary data.</text>
</comment>
<evidence type="ECO:0000256" key="10">
    <source>
        <dbReference type="PROSITE-ProRule" id="PRU00169"/>
    </source>
</evidence>
<evidence type="ECO:0000259" key="11">
    <source>
        <dbReference type="PROSITE" id="PS01124"/>
    </source>
</evidence>
<keyword evidence="14" id="KW-1185">Reference proteome</keyword>
<evidence type="ECO:0000259" key="12">
    <source>
        <dbReference type="PROSITE" id="PS50110"/>
    </source>
</evidence>
<evidence type="ECO:0000256" key="7">
    <source>
        <dbReference type="ARBA" id="ARBA00023125"/>
    </source>
</evidence>
<dbReference type="RefSeq" id="WP_006781191.1">
    <property type="nucleotide sequence ID" value="NZ_CP040506.1"/>
</dbReference>
<organism evidence="13 14">
    <name type="scientific">Hungatella hathewayi WAL-18680</name>
    <dbReference type="NCBI Taxonomy" id="742737"/>
    <lineage>
        <taxon>Bacteria</taxon>
        <taxon>Bacillati</taxon>
        <taxon>Bacillota</taxon>
        <taxon>Clostridia</taxon>
        <taxon>Lachnospirales</taxon>
        <taxon>Lachnospiraceae</taxon>
        <taxon>Hungatella</taxon>
    </lineage>
</organism>
<dbReference type="SUPFAM" id="SSF52172">
    <property type="entry name" value="CheY-like"/>
    <property type="match status" value="1"/>
</dbReference>
<evidence type="ECO:0000256" key="4">
    <source>
        <dbReference type="ARBA" id="ARBA00022553"/>
    </source>
</evidence>
<dbReference type="InterPro" id="IPR001789">
    <property type="entry name" value="Sig_transdc_resp-reg_receiver"/>
</dbReference>
<dbReference type="GO" id="GO:0003700">
    <property type="term" value="F:DNA-binding transcription factor activity"/>
    <property type="evidence" value="ECO:0007669"/>
    <property type="project" value="InterPro"/>
</dbReference>
<evidence type="ECO:0000256" key="2">
    <source>
        <dbReference type="ARBA" id="ARBA00018672"/>
    </source>
</evidence>
<keyword evidence="8" id="KW-0804">Transcription</keyword>
<dbReference type="OrthoDB" id="9794370at2"/>
<evidence type="ECO:0000256" key="3">
    <source>
        <dbReference type="ARBA" id="ARBA00022490"/>
    </source>
</evidence>
<keyword evidence="4 10" id="KW-0597">Phosphoprotein</keyword>
<dbReference type="SMART" id="SM00342">
    <property type="entry name" value="HTH_ARAC"/>
    <property type="match status" value="1"/>
</dbReference>
<dbReference type="InterPro" id="IPR020449">
    <property type="entry name" value="Tscrpt_reg_AraC-type_HTH"/>
</dbReference>
<evidence type="ECO:0000256" key="5">
    <source>
        <dbReference type="ARBA" id="ARBA00023012"/>
    </source>
</evidence>
<dbReference type="Gene3D" id="3.40.50.2300">
    <property type="match status" value="1"/>
</dbReference>
<dbReference type="PROSITE" id="PS00041">
    <property type="entry name" value="HTH_ARAC_FAMILY_1"/>
    <property type="match status" value="1"/>
</dbReference>
<comment type="function">
    <text evidence="9">May play the central regulatory role in sporulation. It may be an element of the effector pathway responsible for the activation of sporulation genes in response to nutritional stress. Spo0A may act in concert with spo0H (a sigma factor) to control the expression of some genes that are critical to the sporulation process.</text>
</comment>
<dbReference type="AlphaFoldDB" id="G5II84"/>
<dbReference type="InterPro" id="IPR018062">
    <property type="entry name" value="HTH_AraC-typ_CS"/>
</dbReference>
<dbReference type="GO" id="GO:0005737">
    <property type="term" value="C:cytoplasm"/>
    <property type="evidence" value="ECO:0007669"/>
    <property type="project" value="UniProtKB-SubCell"/>
</dbReference>
<name>G5II84_9FIRM</name>
<dbReference type="PROSITE" id="PS01124">
    <property type="entry name" value="HTH_ARAC_FAMILY_2"/>
    <property type="match status" value="1"/>
</dbReference>
<dbReference type="InterPro" id="IPR041522">
    <property type="entry name" value="CdaR_GGDEF"/>
</dbReference>
<evidence type="ECO:0000256" key="9">
    <source>
        <dbReference type="ARBA" id="ARBA00024867"/>
    </source>
</evidence>
<dbReference type="Proteomes" id="UP000005384">
    <property type="component" value="Unassembled WGS sequence"/>
</dbReference>
<accession>G5II84</accession>
<dbReference type="Pfam" id="PF12833">
    <property type="entry name" value="HTH_18"/>
    <property type="match status" value="1"/>
</dbReference>
<dbReference type="CDD" id="cd17536">
    <property type="entry name" value="REC_YesN-like"/>
    <property type="match status" value="1"/>
</dbReference>
<evidence type="ECO:0000256" key="6">
    <source>
        <dbReference type="ARBA" id="ARBA00023015"/>
    </source>
</evidence>
<dbReference type="EMBL" id="ADLN01000084">
    <property type="protein sequence ID" value="EHI58820.1"/>
    <property type="molecule type" value="Genomic_DNA"/>
</dbReference>
<dbReference type="Pfam" id="PF00072">
    <property type="entry name" value="Response_reg"/>
    <property type="match status" value="1"/>
</dbReference>
<reference evidence="13 14" key="1">
    <citation type="submission" date="2011-08" db="EMBL/GenBank/DDBJ databases">
        <title>The Genome Sequence of Clostridium hathewayi WAL-18680.</title>
        <authorList>
            <consortium name="The Broad Institute Genome Sequencing Platform"/>
            <person name="Earl A."/>
            <person name="Ward D."/>
            <person name="Feldgarden M."/>
            <person name="Gevers D."/>
            <person name="Finegold S.M."/>
            <person name="Summanen P.H."/>
            <person name="Molitoris D.R."/>
            <person name="Song M."/>
            <person name="Daigneault M."/>
            <person name="Allen-Vercoe E."/>
            <person name="Young S.K."/>
            <person name="Zeng Q."/>
            <person name="Gargeya S."/>
            <person name="Fitzgerald M."/>
            <person name="Haas B."/>
            <person name="Abouelleil A."/>
            <person name="Alvarado L."/>
            <person name="Arachchi H.M."/>
            <person name="Berlin A."/>
            <person name="Brown A."/>
            <person name="Chapman S.B."/>
            <person name="Chen Z."/>
            <person name="Dunbar C."/>
            <person name="Freedman E."/>
            <person name="Gearin G."/>
            <person name="Gellesch M."/>
            <person name="Goldberg J."/>
            <person name="Griggs A."/>
            <person name="Gujja S."/>
            <person name="Heiman D."/>
            <person name="Howarth C."/>
            <person name="Larson L."/>
            <person name="Lui A."/>
            <person name="MacDonald P.J.P."/>
            <person name="Montmayeur A."/>
            <person name="Murphy C."/>
            <person name="Neiman D."/>
            <person name="Pearson M."/>
            <person name="Priest M."/>
            <person name="Roberts A."/>
            <person name="Saif S."/>
            <person name="Shea T."/>
            <person name="Shenoy N."/>
            <person name="Sisk P."/>
            <person name="Stolte C."/>
            <person name="Sykes S."/>
            <person name="Wortman J."/>
            <person name="Nusbaum C."/>
            <person name="Birren B."/>
        </authorList>
    </citation>
    <scope>NUCLEOTIDE SEQUENCE [LARGE SCALE GENOMIC DNA]</scope>
    <source>
        <strain evidence="13 14">WAL-18680</strain>
    </source>
</reference>
<keyword evidence="5" id="KW-0902">Two-component regulatory system</keyword>
<dbReference type="SMART" id="SM00448">
    <property type="entry name" value="REC"/>
    <property type="match status" value="1"/>
</dbReference>